<accession>A0A7C4TPK7</accession>
<comment type="caution">
    <text evidence="1">The sequence shown here is derived from an EMBL/GenBank/DDBJ whole genome shotgun (WGS) entry which is preliminary data.</text>
</comment>
<proteinExistence type="predicted"/>
<reference evidence="1" key="1">
    <citation type="journal article" date="2020" name="mSystems">
        <title>Genome- and Community-Level Interaction Insights into Carbon Utilization and Element Cycling Functions of Hydrothermarchaeota in Hydrothermal Sediment.</title>
        <authorList>
            <person name="Zhou Z."/>
            <person name="Liu Y."/>
            <person name="Xu W."/>
            <person name="Pan J."/>
            <person name="Luo Z.H."/>
            <person name="Li M."/>
        </authorList>
    </citation>
    <scope>NUCLEOTIDE SEQUENCE [LARGE SCALE GENOMIC DNA]</scope>
    <source>
        <strain evidence="1">SpSt-417</strain>
    </source>
</reference>
<evidence type="ECO:0000313" key="1">
    <source>
        <dbReference type="EMBL" id="HGW29525.1"/>
    </source>
</evidence>
<dbReference type="AlphaFoldDB" id="A0A7C4TPK7"/>
<dbReference type="EMBL" id="DSRT01000063">
    <property type="protein sequence ID" value="HGW29525.1"/>
    <property type="molecule type" value="Genomic_DNA"/>
</dbReference>
<sequence>MQKLFVHTDFISDHFSVVFHDLFGRLPPGLKIHLPLESLILKHFLEILAAKETQLKIYPAFKESEYESHFNISDILHDLKQNPNCEIYRFPPENIKNNFEAKQKRDSNIINAVDTLVLGESLIHGMGLRLAELFVERNKRILSFPPDYFSFGYEGYDFLIRSSSAQLISPSLFILGT</sequence>
<gene>
    <name evidence="1" type="ORF">ENR63_01210</name>
</gene>
<protein>
    <submittedName>
        <fullName evidence="1">Uncharacterized protein</fullName>
    </submittedName>
</protein>
<name>A0A7C4TPK7_UNCKA</name>
<organism evidence="1">
    <name type="scientific">candidate division WWE3 bacterium</name>
    <dbReference type="NCBI Taxonomy" id="2053526"/>
    <lineage>
        <taxon>Bacteria</taxon>
        <taxon>Katanobacteria</taxon>
    </lineage>
</organism>